<sequence>MLLPPFLSPSWVPILSPYFSGAPQLHTSPTSPGTTVVNTFLPSFLPPDSLSSTPLSVSTDLAWNSISIPIIMSTYLAVPYPSHPSATFPVYTLHSSASESASSVHESAPAPLPDINTQALTLYGHYITQDAVGVIWQTALISTYGVIFAVAVYSIFRKGLKSRSSIIMLCIIISLYANSLALWAINTTVWLQNEHLVLMSSPNIPLPDRTGLVNNNIARFNIPAETLYLFNMVVADSVVIWRAWIVYPLTLWVMSIPCVMLLISSIFGIIEVTCLIGARYDYQASLPDRGRVCSRANMSWVFSFVTNATCTLLIGYKAWQHRRSMNSLNITKQSSKMSADKVLSILVESGFIYCLLWLTQIITFINIDRQKPTIYIWELFSRMGDQISGIYPTLIIVIVNLKQTFWEVQDASGSVSALQFAEHGQEESDIHVEISAKVGSRDGIGSPIRSKTPPVAEDV</sequence>
<name>A0A8H6XVT6_9AGAR</name>
<evidence type="ECO:0000313" key="3">
    <source>
        <dbReference type="Proteomes" id="UP000620124"/>
    </source>
</evidence>
<keyword evidence="1" id="KW-0812">Transmembrane</keyword>
<dbReference type="EMBL" id="JACAZI010000011">
    <property type="protein sequence ID" value="KAF7348473.1"/>
    <property type="molecule type" value="Genomic_DNA"/>
</dbReference>
<feature type="transmembrane region" description="Helical" evidence="1">
    <location>
        <begin position="166"/>
        <end position="185"/>
    </location>
</feature>
<comment type="caution">
    <text evidence="2">The sequence shown here is derived from an EMBL/GenBank/DDBJ whole genome shotgun (WGS) entry which is preliminary data.</text>
</comment>
<keyword evidence="1" id="KW-1133">Transmembrane helix</keyword>
<dbReference type="Proteomes" id="UP000620124">
    <property type="component" value="Unassembled WGS sequence"/>
</dbReference>
<feature type="transmembrane region" description="Helical" evidence="1">
    <location>
        <begin position="342"/>
        <end position="365"/>
    </location>
</feature>
<keyword evidence="3" id="KW-1185">Reference proteome</keyword>
<dbReference type="OrthoDB" id="2744793at2759"/>
<feature type="transmembrane region" description="Helical" evidence="1">
    <location>
        <begin position="134"/>
        <end position="154"/>
    </location>
</feature>
<gene>
    <name evidence="2" type="ORF">MVEN_01364600</name>
</gene>
<dbReference type="AlphaFoldDB" id="A0A8H6XVT6"/>
<keyword evidence="1" id="KW-0472">Membrane</keyword>
<organism evidence="2 3">
    <name type="scientific">Mycena venus</name>
    <dbReference type="NCBI Taxonomy" id="2733690"/>
    <lineage>
        <taxon>Eukaryota</taxon>
        <taxon>Fungi</taxon>
        <taxon>Dikarya</taxon>
        <taxon>Basidiomycota</taxon>
        <taxon>Agaricomycotina</taxon>
        <taxon>Agaricomycetes</taxon>
        <taxon>Agaricomycetidae</taxon>
        <taxon>Agaricales</taxon>
        <taxon>Marasmiineae</taxon>
        <taxon>Mycenaceae</taxon>
        <taxon>Mycena</taxon>
    </lineage>
</organism>
<proteinExistence type="predicted"/>
<feature type="transmembrane region" description="Helical" evidence="1">
    <location>
        <begin position="259"/>
        <end position="280"/>
    </location>
</feature>
<evidence type="ECO:0000313" key="2">
    <source>
        <dbReference type="EMBL" id="KAF7348473.1"/>
    </source>
</evidence>
<accession>A0A8H6XVT6</accession>
<protein>
    <submittedName>
        <fullName evidence="2">Uncharacterized protein</fullName>
    </submittedName>
</protein>
<reference evidence="2" key="1">
    <citation type="submission" date="2020-05" db="EMBL/GenBank/DDBJ databases">
        <title>Mycena genomes resolve the evolution of fungal bioluminescence.</title>
        <authorList>
            <person name="Tsai I.J."/>
        </authorList>
    </citation>
    <scope>NUCLEOTIDE SEQUENCE</scope>
    <source>
        <strain evidence="2">CCC161011</strain>
    </source>
</reference>
<evidence type="ECO:0000256" key="1">
    <source>
        <dbReference type="SAM" id="Phobius"/>
    </source>
</evidence>
<feature type="transmembrane region" description="Helical" evidence="1">
    <location>
        <begin position="300"/>
        <end position="319"/>
    </location>
</feature>